<organism evidence="1 2">
    <name type="scientific">Smallanthus sonchifolius</name>
    <dbReference type="NCBI Taxonomy" id="185202"/>
    <lineage>
        <taxon>Eukaryota</taxon>
        <taxon>Viridiplantae</taxon>
        <taxon>Streptophyta</taxon>
        <taxon>Embryophyta</taxon>
        <taxon>Tracheophyta</taxon>
        <taxon>Spermatophyta</taxon>
        <taxon>Magnoliopsida</taxon>
        <taxon>eudicotyledons</taxon>
        <taxon>Gunneridae</taxon>
        <taxon>Pentapetalae</taxon>
        <taxon>asterids</taxon>
        <taxon>campanulids</taxon>
        <taxon>Asterales</taxon>
        <taxon>Asteraceae</taxon>
        <taxon>Asteroideae</taxon>
        <taxon>Heliantheae alliance</taxon>
        <taxon>Millerieae</taxon>
        <taxon>Smallanthus</taxon>
    </lineage>
</organism>
<sequence length="129" mass="14420">MPQKEKVAEASSTSSNEVCGEQAMDIQQITRKRFQMAMGSSEISLSKTDLDKYLGEECEPMDAPLDILQWWKLNQCRYPILAKMAWDIIAIPFSMVASESAFSTGGRVLDCFRTSLTPKMVEALVCAQD</sequence>
<keyword evidence="2" id="KW-1185">Reference proteome</keyword>
<evidence type="ECO:0000313" key="1">
    <source>
        <dbReference type="EMBL" id="KAI3685928.1"/>
    </source>
</evidence>
<name>A0ACB8YKV3_9ASTR</name>
<evidence type="ECO:0000313" key="2">
    <source>
        <dbReference type="Proteomes" id="UP001056120"/>
    </source>
</evidence>
<reference evidence="2" key="1">
    <citation type="journal article" date="2022" name="Mol. Ecol. Resour.">
        <title>The genomes of chicory, endive, great burdock and yacon provide insights into Asteraceae palaeo-polyploidization history and plant inulin production.</title>
        <authorList>
            <person name="Fan W."/>
            <person name="Wang S."/>
            <person name="Wang H."/>
            <person name="Wang A."/>
            <person name="Jiang F."/>
            <person name="Liu H."/>
            <person name="Zhao H."/>
            <person name="Xu D."/>
            <person name="Zhang Y."/>
        </authorList>
    </citation>
    <scope>NUCLEOTIDE SEQUENCE [LARGE SCALE GENOMIC DNA]</scope>
    <source>
        <strain evidence="2">cv. Yunnan</strain>
    </source>
</reference>
<reference evidence="1 2" key="2">
    <citation type="journal article" date="2022" name="Mol. Ecol. Resour.">
        <title>The genomes of chicory, endive, great burdock and yacon provide insights into Asteraceae paleo-polyploidization history and plant inulin production.</title>
        <authorList>
            <person name="Fan W."/>
            <person name="Wang S."/>
            <person name="Wang H."/>
            <person name="Wang A."/>
            <person name="Jiang F."/>
            <person name="Liu H."/>
            <person name="Zhao H."/>
            <person name="Xu D."/>
            <person name="Zhang Y."/>
        </authorList>
    </citation>
    <scope>NUCLEOTIDE SEQUENCE [LARGE SCALE GENOMIC DNA]</scope>
    <source>
        <strain evidence="2">cv. Yunnan</strain>
        <tissue evidence="1">Leaves</tissue>
    </source>
</reference>
<protein>
    <submittedName>
        <fullName evidence="1">Uncharacterized protein</fullName>
    </submittedName>
</protein>
<dbReference type="Proteomes" id="UP001056120">
    <property type="component" value="Linkage Group LG27"/>
</dbReference>
<comment type="caution">
    <text evidence="1">The sequence shown here is derived from an EMBL/GenBank/DDBJ whole genome shotgun (WGS) entry which is preliminary data.</text>
</comment>
<gene>
    <name evidence="1" type="ORF">L1987_79597</name>
</gene>
<accession>A0ACB8YKV3</accession>
<dbReference type="EMBL" id="CM042044">
    <property type="protein sequence ID" value="KAI3685928.1"/>
    <property type="molecule type" value="Genomic_DNA"/>
</dbReference>
<proteinExistence type="predicted"/>